<comment type="similarity">
    <text evidence="1 6 7">Belongs to the acetokinase family.</text>
</comment>
<dbReference type="PANTHER" id="PTHR21060:SF15">
    <property type="entry name" value="ACETATE KINASE-RELATED"/>
    <property type="match status" value="1"/>
</dbReference>
<keyword evidence="9" id="KW-1185">Reference proteome</keyword>
<evidence type="ECO:0000256" key="7">
    <source>
        <dbReference type="RuleBase" id="RU003835"/>
    </source>
</evidence>
<keyword evidence="2 6" id="KW-0808">Transferase</keyword>
<evidence type="ECO:0000256" key="1">
    <source>
        <dbReference type="ARBA" id="ARBA00008748"/>
    </source>
</evidence>
<organism evidence="8 9">
    <name type="scientific">Pseudonocardia parietis</name>
    <dbReference type="NCBI Taxonomy" id="570936"/>
    <lineage>
        <taxon>Bacteria</taxon>
        <taxon>Bacillati</taxon>
        <taxon>Actinomycetota</taxon>
        <taxon>Actinomycetes</taxon>
        <taxon>Pseudonocardiales</taxon>
        <taxon>Pseudonocardiaceae</taxon>
        <taxon>Pseudonocardia</taxon>
    </lineage>
</organism>
<feature type="site" description="Transition state stabilizer" evidence="6">
    <location>
        <position position="141"/>
    </location>
</feature>
<feature type="binding site" evidence="6">
    <location>
        <position position="7"/>
    </location>
    <ligand>
        <name>Mg(2+)</name>
        <dbReference type="ChEBI" id="CHEBI:18420"/>
    </ligand>
</feature>
<dbReference type="PIRSF" id="PIRSF000722">
    <property type="entry name" value="Acetate_prop_kin"/>
    <property type="match status" value="1"/>
</dbReference>
<dbReference type="GO" id="GO:0008776">
    <property type="term" value="F:acetate kinase activity"/>
    <property type="evidence" value="ECO:0007669"/>
    <property type="project" value="UniProtKB-EC"/>
</dbReference>
<evidence type="ECO:0000256" key="6">
    <source>
        <dbReference type="HAMAP-Rule" id="MF_00020"/>
    </source>
</evidence>
<evidence type="ECO:0000256" key="5">
    <source>
        <dbReference type="ARBA" id="ARBA00022840"/>
    </source>
</evidence>
<feature type="binding site" evidence="6">
    <location>
        <position position="52"/>
    </location>
    <ligand>
        <name>substrate</name>
    </ligand>
</feature>
<dbReference type="InterPro" id="IPR000890">
    <property type="entry name" value="Aliphatic_acid_kin_short-chain"/>
</dbReference>
<keyword evidence="4 6" id="KW-0418">Kinase</keyword>
<dbReference type="HAMAP" id="MF_00020">
    <property type="entry name" value="Acetate_kinase"/>
    <property type="match status" value="1"/>
</dbReference>
<dbReference type="Gene3D" id="3.30.420.40">
    <property type="match status" value="2"/>
</dbReference>
<comment type="pathway">
    <text evidence="6">Metabolic intermediate biosynthesis; acetyl-CoA biosynthesis; acetyl-CoA from acetate: step 1/2.</text>
</comment>
<feature type="active site" description="Proton donor/acceptor" evidence="6">
    <location>
        <position position="109"/>
    </location>
</feature>
<dbReference type="NCBIfam" id="TIGR00016">
    <property type="entry name" value="ackA"/>
    <property type="match status" value="1"/>
</dbReference>
<comment type="function">
    <text evidence="6">Catalyzes the formation of acetyl phosphate from acetate and ATP. Can also catalyze the reverse reaction.</text>
</comment>
<comment type="cofactor">
    <cofactor evidence="6">
        <name>Mg(2+)</name>
        <dbReference type="ChEBI" id="CHEBI:18420"/>
    </cofactor>
    <cofactor evidence="6">
        <name>Mn(2+)</name>
        <dbReference type="ChEBI" id="CHEBI:29035"/>
    </cofactor>
    <text evidence="6">Mg(2+). Can also accept Mn(2+).</text>
</comment>
<name>A0ABS4VLB2_9PSEU</name>
<protein>
    <recommendedName>
        <fullName evidence="6">Acetate kinase</fullName>
        <ecNumber evidence="6">2.7.2.1</ecNumber>
    </recommendedName>
    <alternativeName>
        <fullName evidence="6">Acetokinase</fullName>
    </alternativeName>
</protein>
<keyword evidence="5 6" id="KW-0067">ATP-binding</keyword>
<comment type="caution">
    <text evidence="8">The sequence shown here is derived from an EMBL/GenBank/DDBJ whole genome shotgun (WGS) entry which is preliminary data.</text>
</comment>
<feature type="binding site" evidence="6">
    <location>
        <begin position="169"/>
        <end position="173"/>
    </location>
    <ligand>
        <name>ATP</name>
        <dbReference type="ChEBI" id="CHEBI:30616"/>
    </ligand>
</feature>
<comment type="subcellular location">
    <subcellularLocation>
        <location evidence="6">Cytoplasm</location>
    </subcellularLocation>
</comment>
<evidence type="ECO:0000313" key="9">
    <source>
        <dbReference type="Proteomes" id="UP001519295"/>
    </source>
</evidence>
<evidence type="ECO:0000256" key="2">
    <source>
        <dbReference type="ARBA" id="ARBA00022679"/>
    </source>
</evidence>
<dbReference type="InterPro" id="IPR023865">
    <property type="entry name" value="Aliphatic_acid_kinase_CS"/>
</dbReference>
<proteinExistence type="inferred from homology"/>
<dbReference type="EC" id="2.7.2.1" evidence="6"/>
<feature type="binding site" evidence="6">
    <location>
        <position position="344"/>
    </location>
    <ligand>
        <name>Mg(2+)</name>
        <dbReference type="ChEBI" id="CHEBI:18420"/>
    </ligand>
</feature>
<sequence>MRTLVLNAGSSSLKLSLLDDGTTVRTDTVDPGDDDALAGFADGDPPDAVGHRIVHGGDEFTGPVAVDDEVVRRIDALRGLAPQHQGPALDVLRRARELVPEVPHVACFDTAFHRTIPDAAATYAVPARWREEFGIRRYGFHGMAHEWSARRTGELLGRDPATLRVVNAHIGAGASLCAIDRGLSVDTTMGFTPTSGLVMGSRSGDLDPAVPLWLAGHGLDPDDVAAALDRDSGLLALAGESDPQKVQEAADAGDARAATALDVWGHRARAGLAAMAAATAGLDVLTFSGGVGEHQPWMRERAVRGLGFLGLTLDPARNDDARGGDAVLSPDGAAVRILAVTSREDVIIAEQVAAVAGRAG</sequence>
<dbReference type="PROSITE" id="PS01076">
    <property type="entry name" value="ACETATE_KINASE_2"/>
    <property type="match status" value="1"/>
</dbReference>
<dbReference type="RefSeq" id="WP_210024589.1">
    <property type="nucleotide sequence ID" value="NZ_JAGINU010000001.1"/>
</dbReference>
<dbReference type="EMBL" id="JAGINU010000001">
    <property type="protein sequence ID" value="MBP2364553.1"/>
    <property type="molecule type" value="Genomic_DNA"/>
</dbReference>
<dbReference type="PRINTS" id="PR00471">
    <property type="entry name" value="ACETATEKNASE"/>
</dbReference>
<gene>
    <name evidence="6" type="primary">ackA</name>
    <name evidence="8" type="ORF">JOF36_000249</name>
</gene>
<evidence type="ECO:0000256" key="3">
    <source>
        <dbReference type="ARBA" id="ARBA00022741"/>
    </source>
</evidence>
<dbReference type="SUPFAM" id="SSF53067">
    <property type="entry name" value="Actin-like ATPase domain"/>
    <property type="match status" value="2"/>
</dbReference>
<keyword evidence="3 6" id="KW-0547">Nucleotide-binding</keyword>
<dbReference type="InterPro" id="IPR004372">
    <property type="entry name" value="Ac/propionate_kinase"/>
</dbReference>
<feature type="site" description="Transition state stabilizer" evidence="6">
    <location>
        <position position="202"/>
    </location>
</feature>
<evidence type="ECO:0000256" key="4">
    <source>
        <dbReference type="ARBA" id="ARBA00022777"/>
    </source>
</evidence>
<evidence type="ECO:0000313" key="8">
    <source>
        <dbReference type="EMBL" id="MBP2364553.1"/>
    </source>
</evidence>
<dbReference type="PROSITE" id="PS01075">
    <property type="entry name" value="ACETATE_KINASE_1"/>
    <property type="match status" value="1"/>
</dbReference>
<comment type="catalytic activity">
    <reaction evidence="6">
        <text>acetate + ATP = acetyl phosphate + ADP</text>
        <dbReference type="Rhea" id="RHEA:11352"/>
        <dbReference type="ChEBI" id="CHEBI:22191"/>
        <dbReference type="ChEBI" id="CHEBI:30089"/>
        <dbReference type="ChEBI" id="CHEBI:30616"/>
        <dbReference type="ChEBI" id="CHEBI:456216"/>
        <dbReference type="EC" id="2.7.2.1"/>
    </reaction>
</comment>
<comment type="caution">
    <text evidence="6">Lacks conserved residue(s) required for the propagation of feature annotation.</text>
</comment>
<feature type="binding site" evidence="6">
    <location>
        <begin position="290"/>
        <end position="294"/>
    </location>
    <ligand>
        <name>ATP</name>
        <dbReference type="ChEBI" id="CHEBI:30616"/>
    </ligand>
</feature>
<accession>A0ABS4VLB2</accession>
<keyword evidence="6" id="KW-0460">Magnesium</keyword>
<dbReference type="PANTHER" id="PTHR21060">
    <property type="entry name" value="ACETATE KINASE"/>
    <property type="match status" value="1"/>
</dbReference>
<dbReference type="Proteomes" id="UP001519295">
    <property type="component" value="Unassembled WGS sequence"/>
</dbReference>
<comment type="subunit">
    <text evidence="6">Homodimer.</text>
</comment>
<dbReference type="InterPro" id="IPR043129">
    <property type="entry name" value="ATPase_NBD"/>
</dbReference>
<feature type="binding site" evidence="6">
    <location>
        <position position="14"/>
    </location>
    <ligand>
        <name>ATP</name>
        <dbReference type="ChEBI" id="CHEBI:30616"/>
    </ligand>
</feature>
<reference evidence="8 9" key="1">
    <citation type="submission" date="2021-03" db="EMBL/GenBank/DDBJ databases">
        <title>Sequencing the genomes of 1000 actinobacteria strains.</title>
        <authorList>
            <person name="Klenk H.-P."/>
        </authorList>
    </citation>
    <scope>NUCLEOTIDE SEQUENCE [LARGE SCALE GENOMIC DNA]</scope>
    <source>
        <strain evidence="8 9">DSM 45256</strain>
    </source>
</reference>
<keyword evidence="6" id="KW-0479">Metal-binding</keyword>
<keyword evidence="6" id="KW-0963">Cytoplasm</keyword>
<dbReference type="Pfam" id="PF00871">
    <property type="entry name" value="Acetate_kinase"/>
    <property type="match status" value="1"/>
</dbReference>